<organism evidence="1 2">
    <name type="scientific">Mycobacterium phage MrMiyagi</name>
    <dbReference type="NCBI Taxonomy" id="2762395"/>
    <lineage>
        <taxon>Viruses</taxon>
        <taxon>Duplodnaviria</taxon>
        <taxon>Heunggongvirae</taxon>
        <taxon>Uroviricota</taxon>
        <taxon>Caudoviricetes</taxon>
        <taxon>Fowlmouthvirus</taxon>
        <taxon>Fowlmouthvirus fowlmouth</taxon>
    </lineage>
</organism>
<reference evidence="1 2" key="1">
    <citation type="submission" date="2020-07" db="EMBL/GenBank/DDBJ databases">
        <authorList>
            <person name="Baliraine F.N."/>
            <person name="Frederick G.D."/>
            <person name="Mills R.B."/>
            <person name="Woodruff J.W."/>
            <person name="Richardson W.J."/>
            <person name="Garlena R.A."/>
            <person name="Russell D.A."/>
            <person name="Pope W.H."/>
            <person name="Jacobs-Sera D."/>
            <person name="Hatfull G.F."/>
        </authorList>
    </citation>
    <scope>NUCLEOTIDE SEQUENCE [LARGE SCALE GENOMIC DNA]</scope>
</reference>
<sequence length="83" mass="9953">MRPYFIIKGHIGMQRTIIGTPSKLKIGVRLDHSKKFNEYIIRAWWIGKGMGRIGFHYRKPEYPDSMIMNRSLLIDWQWTKDND</sequence>
<proteinExistence type="predicted"/>
<evidence type="ECO:0000313" key="2">
    <source>
        <dbReference type="Proteomes" id="UP000515854"/>
    </source>
</evidence>
<name>A0A7G8LQ08_9CAUD</name>
<gene>
    <name evidence="1" type="primary">118</name>
    <name evidence="1" type="ORF">SEA_MRMIYAGI_118</name>
</gene>
<accession>A0A7G8LQ08</accession>
<protein>
    <submittedName>
        <fullName evidence="1">Uncharacterized protein</fullName>
    </submittedName>
</protein>
<dbReference type="EMBL" id="MT776806">
    <property type="protein sequence ID" value="QNJ59330.1"/>
    <property type="molecule type" value="Genomic_DNA"/>
</dbReference>
<evidence type="ECO:0000313" key="1">
    <source>
        <dbReference type="EMBL" id="QNJ59330.1"/>
    </source>
</evidence>
<dbReference type="Proteomes" id="UP000515854">
    <property type="component" value="Genome"/>
</dbReference>